<evidence type="ECO:0000313" key="1">
    <source>
        <dbReference type="EMBL" id="KAJ8681288.1"/>
    </source>
</evidence>
<keyword evidence="2" id="KW-1185">Reference proteome</keyword>
<protein>
    <submittedName>
        <fullName evidence="1">Uncharacterized protein</fullName>
    </submittedName>
</protein>
<name>A0ACC2PDX5_9HYME</name>
<comment type="caution">
    <text evidence="1">The sequence shown here is derived from an EMBL/GenBank/DDBJ whole genome shotgun (WGS) entry which is preliminary data.</text>
</comment>
<sequence>MATDPANEAKPSSHNSSKKTEDEEVSKKLTVLESHGYTLGKTIGMGTYASVKIAKSNRHGSQVAVKIVSKFQAPSANLNIFLPREIEVVKGLRHPNLIRFLQAIETTHRVYIIMEFAENGSLLDIVRRDKFIDEERSRRWYRQLLDVLYYCHERGVVHRDVKCENLLMDRNYNLKLSDFGFARGHMQPTNGVVPLSETFCGSFAYASPEILRGIPYQPQMSDIWSSGVVLYTMVFGTLPFDELNWSKLLKQVQSKVVFPKSPKVSSACRNLITRILVPQRSRPKIPEIQKDVWLAVATASAQTSTDDDILEELSQANKSIPVFVSRKSVPKQKKSGNKEEHQDQNEKNQE</sequence>
<accession>A0ACC2PDX5</accession>
<proteinExistence type="predicted"/>
<dbReference type="EMBL" id="CM056742">
    <property type="protein sequence ID" value="KAJ8681288.1"/>
    <property type="molecule type" value="Genomic_DNA"/>
</dbReference>
<dbReference type="Proteomes" id="UP001239111">
    <property type="component" value="Chromosome 2"/>
</dbReference>
<evidence type="ECO:0000313" key="2">
    <source>
        <dbReference type="Proteomes" id="UP001239111"/>
    </source>
</evidence>
<organism evidence="1 2">
    <name type="scientific">Eretmocerus hayati</name>
    <dbReference type="NCBI Taxonomy" id="131215"/>
    <lineage>
        <taxon>Eukaryota</taxon>
        <taxon>Metazoa</taxon>
        <taxon>Ecdysozoa</taxon>
        <taxon>Arthropoda</taxon>
        <taxon>Hexapoda</taxon>
        <taxon>Insecta</taxon>
        <taxon>Pterygota</taxon>
        <taxon>Neoptera</taxon>
        <taxon>Endopterygota</taxon>
        <taxon>Hymenoptera</taxon>
        <taxon>Apocrita</taxon>
        <taxon>Proctotrupomorpha</taxon>
        <taxon>Chalcidoidea</taxon>
        <taxon>Aphelinidae</taxon>
        <taxon>Aphelininae</taxon>
        <taxon>Eretmocerus</taxon>
    </lineage>
</organism>
<gene>
    <name evidence="1" type="ORF">QAD02_017075</name>
</gene>
<reference evidence="1" key="1">
    <citation type="submission" date="2023-04" db="EMBL/GenBank/DDBJ databases">
        <title>A chromosome-level genome assembly of the parasitoid wasp Eretmocerus hayati.</title>
        <authorList>
            <person name="Zhong Y."/>
            <person name="Liu S."/>
            <person name="Liu Y."/>
        </authorList>
    </citation>
    <scope>NUCLEOTIDE SEQUENCE</scope>
    <source>
        <strain evidence="1">ZJU_SS_LIU_2023</strain>
    </source>
</reference>